<dbReference type="EMBL" id="JAEUBG010004036">
    <property type="protein sequence ID" value="KAH3682017.1"/>
    <property type="molecule type" value="Genomic_DNA"/>
</dbReference>
<reference evidence="4" key="1">
    <citation type="journal article" date="2021" name="Open Biol.">
        <title>Shared evolutionary footprints suggest mitochondrial oxidative damage underlies multiple complex I losses in fungi.</title>
        <authorList>
            <person name="Schikora-Tamarit M.A."/>
            <person name="Marcet-Houben M."/>
            <person name="Nosek J."/>
            <person name="Gabaldon T."/>
        </authorList>
    </citation>
    <scope>NUCLEOTIDE SEQUENCE</scope>
    <source>
        <strain evidence="4">CBS2887</strain>
    </source>
</reference>
<dbReference type="Pfam" id="PF12936">
    <property type="entry name" value="Kri1_C"/>
    <property type="match status" value="1"/>
</dbReference>
<dbReference type="Proteomes" id="UP000774326">
    <property type="component" value="Unassembled WGS sequence"/>
</dbReference>
<dbReference type="OrthoDB" id="10252032at2759"/>
<feature type="compositionally biased region" description="Acidic residues" evidence="2">
    <location>
        <begin position="376"/>
        <end position="416"/>
    </location>
</feature>
<comment type="similarity">
    <text evidence="1">Belongs to the KRI1 family.</text>
</comment>
<feature type="region of interest" description="Disordered" evidence="2">
    <location>
        <begin position="561"/>
        <end position="581"/>
    </location>
</feature>
<evidence type="ECO:0000259" key="3">
    <source>
        <dbReference type="Pfam" id="PF12936"/>
    </source>
</evidence>
<name>A0A9P8Q2Q3_WICPI</name>
<evidence type="ECO:0000313" key="5">
    <source>
        <dbReference type="Proteomes" id="UP000774326"/>
    </source>
</evidence>
<dbReference type="PANTHER" id="PTHR14490:SF5">
    <property type="entry name" value="PROTEIN KRI1 HOMOLOG"/>
    <property type="match status" value="1"/>
</dbReference>
<comment type="caution">
    <text evidence="4">The sequence shown here is derived from an EMBL/GenBank/DDBJ whole genome shotgun (WGS) entry which is preliminary data.</text>
</comment>
<feature type="compositionally biased region" description="Basic residues" evidence="2">
    <location>
        <begin position="421"/>
        <end position="436"/>
    </location>
</feature>
<protein>
    <recommendedName>
        <fullName evidence="3">Kri1-like C-terminal domain-containing protein</fullName>
    </recommendedName>
</protein>
<feature type="compositionally biased region" description="Basic and acidic residues" evidence="2">
    <location>
        <begin position="139"/>
        <end position="169"/>
    </location>
</feature>
<feature type="region of interest" description="Disordered" evidence="2">
    <location>
        <begin position="139"/>
        <end position="207"/>
    </location>
</feature>
<feature type="compositionally biased region" description="Basic and acidic residues" evidence="2">
    <location>
        <begin position="466"/>
        <end position="478"/>
    </location>
</feature>
<dbReference type="GO" id="GO:0005730">
    <property type="term" value="C:nucleolus"/>
    <property type="evidence" value="ECO:0007669"/>
    <property type="project" value="TreeGrafter"/>
</dbReference>
<dbReference type="PANTHER" id="PTHR14490">
    <property type="entry name" value="ZINC FINGER, ZZ TYPE"/>
    <property type="match status" value="1"/>
</dbReference>
<dbReference type="InterPro" id="IPR024626">
    <property type="entry name" value="Kri1-like_C"/>
</dbReference>
<dbReference type="Pfam" id="PF05178">
    <property type="entry name" value="Kri1"/>
    <property type="match status" value="1"/>
</dbReference>
<dbReference type="GO" id="GO:0000447">
    <property type="term" value="P:endonucleolytic cleavage in ITS1 to separate SSU-rRNA from 5.8S rRNA and LSU-rRNA from tricistronic rRNA transcript (SSU-rRNA, 5.8S rRNA, LSU-rRNA)"/>
    <property type="evidence" value="ECO:0007669"/>
    <property type="project" value="TreeGrafter"/>
</dbReference>
<feature type="compositionally biased region" description="Basic residues" evidence="2">
    <location>
        <begin position="571"/>
        <end position="581"/>
    </location>
</feature>
<feature type="compositionally biased region" description="Acidic residues" evidence="2">
    <location>
        <begin position="170"/>
        <end position="184"/>
    </location>
</feature>
<feature type="compositionally biased region" description="Basic and acidic residues" evidence="2">
    <location>
        <begin position="437"/>
        <end position="446"/>
    </location>
</feature>
<accession>A0A9P8Q2Q3</accession>
<evidence type="ECO:0000256" key="1">
    <source>
        <dbReference type="ARBA" id="ARBA00007473"/>
    </source>
</evidence>
<reference evidence="4" key="2">
    <citation type="submission" date="2021-01" db="EMBL/GenBank/DDBJ databases">
        <authorList>
            <person name="Schikora-Tamarit M.A."/>
        </authorList>
    </citation>
    <scope>NUCLEOTIDE SEQUENCE</scope>
    <source>
        <strain evidence="4">CBS2887</strain>
    </source>
</reference>
<feature type="compositionally biased region" description="Basic and acidic residues" evidence="2">
    <location>
        <begin position="276"/>
        <end position="295"/>
    </location>
</feature>
<dbReference type="AlphaFoldDB" id="A0A9P8Q2Q3"/>
<sequence>MARKKSATKLAREAEEKAKAEQLSKLSPEELKELEEDEEVEKKIQKQVQEEFDSEVDSETSEEEDDFGELITEDVEEGFTKVLEAIKKNDKALFDPNVRFFSDEVGTAESKDPKQKPIYLKDYHRMNLLSGDALKEIDEIHDENAPKTYAQEREEERNELLSDIKKAFDDVDENEDEEDEDDDGFMLKKTATEGQAPTRVLPDPTKDEEQFLQEFANQQAWIPHQGDKIIDLDGTEKDDEEFDDAADKFENAYNFRYEDANSAEIVSYARTQATVRRNELNGRRKKREEERAAKQEKKKQKEKLISKKTTEKINKLADILEQVKKEYGADLSEDLVKKLTDSLLNKDFDDSKWDEVLSEVFNDEFYNGDSGKPTWDDDDELMGGEYDDDDEEHTEDFEQEGTNEDADEEEKDEESEEPPKKKSKKDQHKEKKSAKKEKKEIKDLAEKAIQQNKLKIIDSVEEEEPERGRSKDKSEVKFRYREVSPESFGLTTREILIADDGELNEFIGLKKFAPYRPKEQRMKDKRKYAKSKHLKEWRKKVFHNENGPEVENENEIVIPLDRKSTVELSNKKSKKRKNNKN</sequence>
<feature type="compositionally biased region" description="Basic and acidic residues" evidence="2">
    <location>
        <begin position="10"/>
        <end position="31"/>
    </location>
</feature>
<evidence type="ECO:0000256" key="2">
    <source>
        <dbReference type="SAM" id="MobiDB-lite"/>
    </source>
</evidence>
<organism evidence="4 5">
    <name type="scientific">Wickerhamomyces pijperi</name>
    <name type="common">Yeast</name>
    <name type="synonym">Pichia pijperi</name>
    <dbReference type="NCBI Taxonomy" id="599730"/>
    <lineage>
        <taxon>Eukaryota</taxon>
        <taxon>Fungi</taxon>
        <taxon>Dikarya</taxon>
        <taxon>Ascomycota</taxon>
        <taxon>Saccharomycotina</taxon>
        <taxon>Saccharomycetes</taxon>
        <taxon>Phaffomycetales</taxon>
        <taxon>Wickerhamomycetaceae</taxon>
        <taxon>Wickerhamomyces</taxon>
    </lineage>
</organism>
<feature type="region of interest" description="Disordered" evidence="2">
    <location>
        <begin position="363"/>
        <end position="478"/>
    </location>
</feature>
<evidence type="ECO:0000313" key="4">
    <source>
        <dbReference type="EMBL" id="KAH3682017.1"/>
    </source>
</evidence>
<gene>
    <name evidence="4" type="ORF">WICPIJ_007009</name>
</gene>
<keyword evidence="5" id="KW-1185">Reference proteome</keyword>
<feature type="region of interest" description="Disordered" evidence="2">
    <location>
        <begin position="276"/>
        <end position="305"/>
    </location>
</feature>
<feature type="domain" description="Kri1-like C-terminal" evidence="3">
    <location>
        <begin position="456"/>
        <end position="541"/>
    </location>
</feature>
<dbReference type="InterPro" id="IPR018034">
    <property type="entry name" value="Kri1"/>
</dbReference>
<feature type="region of interest" description="Disordered" evidence="2">
    <location>
        <begin position="1"/>
        <end position="67"/>
    </location>
</feature>
<proteinExistence type="inferred from homology"/>
<feature type="compositionally biased region" description="Acidic residues" evidence="2">
    <location>
        <begin position="50"/>
        <end position="67"/>
    </location>
</feature>
<dbReference type="GO" id="GO:0030686">
    <property type="term" value="C:90S preribosome"/>
    <property type="evidence" value="ECO:0007669"/>
    <property type="project" value="TreeGrafter"/>
</dbReference>